<evidence type="ECO:0000256" key="3">
    <source>
        <dbReference type="ARBA" id="ARBA00022692"/>
    </source>
</evidence>
<dbReference type="GO" id="GO:0016020">
    <property type="term" value="C:membrane"/>
    <property type="evidence" value="ECO:0007669"/>
    <property type="project" value="UniProtKB-SubCell"/>
</dbReference>
<dbReference type="InterPro" id="IPR019421">
    <property type="entry name" value="7TM_GPCR_serpentine_rcpt_Srd"/>
</dbReference>
<dbReference type="Proteomes" id="UP000005239">
    <property type="component" value="Unassembled WGS sequence"/>
</dbReference>
<keyword evidence="3" id="KW-0812">Transmembrane</keyword>
<dbReference type="PANTHER" id="PTHR22945">
    <property type="entry name" value="SERPENTINE RECEPTOR, CLASS D DELTA"/>
    <property type="match status" value="1"/>
</dbReference>
<proteinExistence type="inferred from homology"/>
<reference evidence="6" key="2">
    <citation type="submission" date="2022-06" db="UniProtKB">
        <authorList>
            <consortium name="EnsemblMetazoa"/>
        </authorList>
    </citation>
    <scope>IDENTIFICATION</scope>
    <source>
        <strain evidence="6">PS312</strain>
    </source>
</reference>
<evidence type="ECO:0000256" key="4">
    <source>
        <dbReference type="ARBA" id="ARBA00022989"/>
    </source>
</evidence>
<comment type="subcellular location">
    <subcellularLocation>
        <location evidence="1">Membrane</location>
        <topology evidence="1">Multi-pass membrane protein</topology>
    </subcellularLocation>
</comment>
<dbReference type="InterPro" id="IPR050920">
    <property type="entry name" value="Nematode_rcpt-like_delta"/>
</dbReference>
<dbReference type="PANTHER" id="PTHR22945:SF40">
    <property type="entry name" value="SERPENTINE RECEPTOR, CLASS D (DELTA)-RELATED"/>
    <property type="match status" value="1"/>
</dbReference>
<organism evidence="6 7">
    <name type="scientific">Pristionchus pacificus</name>
    <name type="common">Parasitic nematode worm</name>
    <dbReference type="NCBI Taxonomy" id="54126"/>
    <lineage>
        <taxon>Eukaryota</taxon>
        <taxon>Metazoa</taxon>
        <taxon>Ecdysozoa</taxon>
        <taxon>Nematoda</taxon>
        <taxon>Chromadorea</taxon>
        <taxon>Rhabditida</taxon>
        <taxon>Rhabditina</taxon>
        <taxon>Diplogasteromorpha</taxon>
        <taxon>Diplogasteroidea</taxon>
        <taxon>Neodiplogasteridae</taxon>
        <taxon>Pristionchus</taxon>
    </lineage>
</organism>
<evidence type="ECO:0000256" key="2">
    <source>
        <dbReference type="ARBA" id="ARBA00009166"/>
    </source>
</evidence>
<accession>A0A2A6CL29</accession>
<name>A0A2A6CL29_PRIPA</name>
<sequence>MKHTEKIVFMSALSQSTPPNMRAYSIFLINTALIDMVTAFTGILSCTRALNAADNTTVMVFLGPCSLISKHLCNLCHTVAMSLANQSTLLVVLSFSYRLYILEESKAGRHKRAHRAIVAICIASTVFSAFNSVIKLRSLKQFRNITVHFRQRFERSIPGSLERAKYRQFYFDFTPKARKWDRNYSYYFQCRCIALTHFSYLLFAKKAHAKNTENCSIRTRSSRSYCKDANLSIAPASWVFAFGHVLVARQILADYVRITAENDDNGRQKVMSINCLASPIINVLYLPSYRRFLVTPEILSTSTPKVP</sequence>
<protein>
    <submittedName>
        <fullName evidence="6">G protein-coupled receptor</fullName>
    </submittedName>
</protein>
<keyword evidence="7" id="KW-1185">Reference proteome</keyword>
<dbReference type="OrthoDB" id="5793097at2759"/>
<keyword evidence="4" id="KW-1133">Transmembrane helix</keyword>
<evidence type="ECO:0000313" key="7">
    <source>
        <dbReference type="Proteomes" id="UP000005239"/>
    </source>
</evidence>
<keyword evidence="5" id="KW-0472">Membrane</keyword>
<dbReference type="EnsemblMetazoa" id="PPA29701.1">
    <property type="protein sequence ID" value="PPA29701.1"/>
    <property type="gene ID" value="WBGene00202570"/>
</dbReference>
<dbReference type="AlphaFoldDB" id="A0A2A6CL29"/>
<reference evidence="7" key="1">
    <citation type="journal article" date="2008" name="Nat. Genet.">
        <title>The Pristionchus pacificus genome provides a unique perspective on nematode lifestyle and parasitism.</title>
        <authorList>
            <person name="Dieterich C."/>
            <person name="Clifton S.W."/>
            <person name="Schuster L.N."/>
            <person name="Chinwalla A."/>
            <person name="Delehaunty K."/>
            <person name="Dinkelacker I."/>
            <person name="Fulton L."/>
            <person name="Fulton R."/>
            <person name="Godfrey J."/>
            <person name="Minx P."/>
            <person name="Mitreva M."/>
            <person name="Roeseler W."/>
            <person name="Tian H."/>
            <person name="Witte H."/>
            <person name="Yang S.P."/>
            <person name="Wilson R.K."/>
            <person name="Sommer R.J."/>
        </authorList>
    </citation>
    <scope>NUCLEOTIDE SEQUENCE [LARGE SCALE GENOMIC DNA]</scope>
    <source>
        <strain evidence="7">PS312</strain>
    </source>
</reference>
<dbReference type="Pfam" id="PF10317">
    <property type="entry name" value="7TM_GPCR_Srd"/>
    <property type="match status" value="1"/>
</dbReference>
<comment type="similarity">
    <text evidence="2">Belongs to the nematode receptor-like protein srd family.</text>
</comment>
<evidence type="ECO:0000256" key="1">
    <source>
        <dbReference type="ARBA" id="ARBA00004141"/>
    </source>
</evidence>
<evidence type="ECO:0000256" key="5">
    <source>
        <dbReference type="ARBA" id="ARBA00023136"/>
    </source>
</evidence>
<accession>A0A8R1UK30</accession>
<gene>
    <name evidence="6" type="primary">WBGene00202570</name>
</gene>
<evidence type="ECO:0000313" key="6">
    <source>
        <dbReference type="EnsemblMetazoa" id="PPA29701.1"/>
    </source>
</evidence>